<accession>A0AAV1SGR9</accession>
<dbReference type="Proteomes" id="UP001314170">
    <property type="component" value="Unassembled WGS sequence"/>
</dbReference>
<keyword evidence="2" id="KW-1185">Reference proteome</keyword>
<dbReference type="AlphaFoldDB" id="A0AAV1SGR9"/>
<proteinExistence type="predicted"/>
<name>A0AAV1SGR9_9ROSI</name>
<protein>
    <submittedName>
        <fullName evidence="1">Uncharacterized protein</fullName>
    </submittedName>
</protein>
<sequence>MSAITLLFSPKGLCFRVLKVLHLDRLAACISQELYYLQGTDYFSRSTGLCYFCEWMLTAFSSLQDLLICFQAAEIETRVDYYSPPPLDPNGLELVNFVPAMWEANPVADDLDKQAVVSPGDFLAWLQ</sequence>
<dbReference type="EMBL" id="CAWUPB010001176">
    <property type="protein sequence ID" value="CAK7349632.1"/>
    <property type="molecule type" value="Genomic_DNA"/>
</dbReference>
<evidence type="ECO:0000313" key="2">
    <source>
        <dbReference type="Proteomes" id="UP001314170"/>
    </source>
</evidence>
<gene>
    <name evidence="1" type="ORF">DCAF_LOCUS22352</name>
</gene>
<organism evidence="1 2">
    <name type="scientific">Dovyalis caffra</name>
    <dbReference type="NCBI Taxonomy" id="77055"/>
    <lineage>
        <taxon>Eukaryota</taxon>
        <taxon>Viridiplantae</taxon>
        <taxon>Streptophyta</taxon>
        <taxon>Embryophyta</taxon>
        <taxon>Tracheophyta</taxon>
        <taxon>Spermatophyta</taxon>
        <taxon>Magnoliopsida</taxon>
        <taxon>eudicotyledons</taxon>
        <taxon>Gunneridae</taxon>
        <taxon>Pentapetalae</taxon>
        <taxon>rosids</taxon>
        <taxon>fabids</taxon>
        <taxon>Malpighiales</taxon>
        <taxon>Salicaceae</taxon>
        <taxon>Flacourtieae</taxon>
        <taxon>Dovyalis</taxon>
    </lineage>
</organism>
<comment type="caution">
    <text evidence="1">The sequence shown here is derived from an EMBL/GenBank/DDBJ whole genome shotgun (WGS) entry which is preliminary data.</text>
</comment>
<reference evidence="1 2" key="1">
    <citation type="submission" date="2024-01" db="EMBL/GenBank/DDBJ databases">
        <authorList>
            <person name="Waweru B."/>
        </authorList>
    </citation>
    <scope>NUCLEOTIDE SEQUENCE [LARGE SCALE GENOMIC DNA]</scope>
</reference>
<evidence type="ECO:0000313" key="1">
    <source>
        <dbReference type="EMBL" id="CAK7349632.1"/>
    </source>
</evidence>